<feature type="region of interest" description="Disordered" evidence="6">
    <location>
        <begin position="509"/>
        <end position="538"/>
    </location>
</feature>
<feature type="compositionally biased region" description="Acidic residues" evidence="6">
    <location>
        <begin position="776"/>
        <end position="789"/>
    </location>
</feature>
<dbReference type="InterPro" id="IPR000225">
    <property type="entry name" value="Armadillo"/>
</dbReference>
<feature type="region of interest" description="Disordered" evidence="6">
    <location>
        <begin position="776"/>
        <end position="804"/>
    </location>
</feature>
<evidence type="ECO:0000256" key="5">
    <source>
        <dbReference type="ARBA" id="ARBA00023242"/>
    </source>
</evidence>
<dbReference type="SMART" id="SM00185">
    <property type="entry name" value="ARM"/>
    <property type="match status" value="6"/>
</dbReference>
<organism evidence="7 8">
    <name type="scientific">Massariosphaeria phaeospora</name>
    <dbReference type="NCBI Taxonomy" id="100035"/>
    <lineage>
        <taxon>Eukaryota</taxon>
        <taxon>Fungi</taxon>
        <taxon>Dikarya</taxon>
        <taxon>Ascomycota</taxon>
        <taxon>Pezizomycotina</taxon>
        <taxon>Dothideomycetes</taxon>
        <taxon>Pleosporomycetidae</taxon>
        <taxon>Pleosporales</taxon>
        <taxon>Pleosporales incertae sedis</taxon>
        <taxon>Massariosphaeria</taxon>
    </lineage>
</organism>
<feature type="compositionally biased region" description="Gly residues" evidence="6">
    <location>
        <begin position="1082"/>
        <end position="1092"/>
    </location>
</feature>
<feature type="region of interest" description="Disordered" evidence="6">
    <location>
        <begin position="880"/>
        <end position="920"/>
    </location>
</feature>
<keyword evidence="8" id="KW-1185">Reference proteome</keyword>
<evidence type="ECO:0000256" key="1">
    <source>
        <dbReference type="ARBA" id="ARBA00004123"/>
    </source>
</evidence>
<feature type="region of interest" description="Disordered" evidence="6">
    <location>
        <begin position="59"/>
        <end position="86"/>
    </location>
</feature>
<feature type="compositionally biased region" description="Polar residues" evidence="6">
    <location>
        <begin position="348"/>
        <end position="371"/>
    </location>
</feature>
<evidence type="ECO:0000313" key="8">
    <source>
        <dbReference type="Proteomes" id="UP000481861"/>
    </source>
</evidence>
<feature type="compositionally biased region" description="Polar residues" evidence="6">
    <location>
        <begin position="510"/>
        <end position="525"/>
    </location>
</feature>
<dbReference type="Gene3D" id="1.25.10.10">
    <property type="entry name" value="Leucine-rich Repeat Variant"/>
    <property type="match status" value="3"/>
</dbReference>
<reference evidence="7 8" key="1">
    <citation type="submission" date="2020-01" db="EMBL/GenBank/DDBJ databases">
        <authorList>
            <consortium name="DOE Joint Genome Institute"/>
            <person name="Haridas S."/>
            <person name="Albert R."/>
            <person name="Binder M."/>
            <person name="Bloem J."/>
            <person name="Labutti K."/>
            <person name="Salamov A."/>
            <person name="Andreopoulos B."/>
            <person name="Baker S.E."/>
            <person name="Barry K."/>
            <person name="Bills G."/>
            <person name="Bluhm B.H."/>
            <person name="Cannon C."/>
            <person name="Castanera R."/>
            <person name="Culley D.E."/>
            <person name="Daum C."/>
            <person name="Ezra D."/>
            <person name="Gonzalez J.B."/>
            <person name="Henrissat B."/>
            <person name="Kuo A."/>
            <person name="Liang C."/>
            <person name="Lipzen A."/>
            <person name="Lutzoni F."/>
            <person name="Magnuson J."/>
            <person name="Mondo S."/>
            <person name="Nolan M."/>
            <person name="Ohm R."/>
            <person name="Pangilinan J."/>
            <person name="Park H.-J.H."/>
            <person name="Ramirez L."/>
            <person name="Alfaro M."/>
            <person name="Sun H."/>
            <person name="Tritt A."/>
            <person name="Yoshinaga Y."/>
            <person name="Zwiers L.-H.L."/>
            <person name="Turgeon B.G."/>
            <person name="Goodwin S.B."/>
            <person name="Spatafora J.W."/>
            <person name="Crous P.W."/>
            <person name="Grigoriev I.V."/>
        </authorList>
    </citation>
    <scope>NUCLEOTIDE SEQUENCE [LARGE SCALE GENOMIC DNA]</scope>
    <source>
        <strain evidence="7 8">CBS 611.86</strain>
    </source>
</reference>
<dbReference type="AlphaFoldDB" id="A0A7C8IK06"/>
<dbReference type="InterPro" id="IPR011989">
    <property type="entry name" value="ARM-like"/>
</dbReference>
<dbReference type="GO" id="GO:0005737">
    <property type="term" value="C:cytoplasm"/>
    <property type="evidence" value="ECO:0007669"/>
    <property type="project" value="UniProtKB-SubCell"/>
</dbReference>
<evidence type="ECO:0000256" key="4">
    <source>
        <dbReference type="ARBA" id="ARBA00022737"/>
    </source>
</evidence>
<accession>A0A7C8IK06</accession>
<dbReference type="PANTHER" id="PTHR15651:SF7">
    <property type="entry name" value="ARMADILLO REPEAT-CONTAINING PROTEIN 8"/>
    <property type="match status" value="1"/>
</dbReference>
<keyword evidence="4" id="KW-0677">Repeat</keyword>
<evidence type="ECO:0000256" key="2">
    <source>
        <dbReference type="ARBA" id="ARBA00004496"/>
    </source>
</evidence>
<evidence type="ECO:0000256" key="6">
    <source>
        <dbReference type="SAM" id="MobiDB-lite"/>
    </source>
</evidence>
<comment type="caution">
    <text evidence="7">The sequence shown here is derived from an EMBL/GenBank/DDBJ whole genome shotgun (WGS) entry which is preliminary data.</text>
</comment>
<dbReference type="EMBL" id="JAADJZ010000001">
    <property type="protein sequence ID" value="KAF2878293.1"/>
    <property type="molecule type" value="Genomic_DNA"/>
</dbReference>
<dbReference type="Proteomes" id="UP000481861">
    <property type="component" value="Unassembled WGS sequence"/>
</dbReference>
<comment type="subcellular location">
    <subcellularLocation>
        <location evidence="2">Cytoplasm</location>
    </subcellularLocation>
    <subcellularLocation>
        <location evidence="1">Nucleus</location>
    </subcellularLocation>
</comment>
<dbReference type="Pfam" id="PF00514">
    <property type="entry name" value="Arm"/>
    <property type="match status" value="1"/>
</dbReference>
<dbReference type="SUPFAM" id="SSF48371">
    <property type="entry name" value="ARM repeat"/>
    <property type="match status" value="2"/>
</dbReference>
<evidence type="ECO:0000256" key="3">
    <source>
        <dbReference type="ARBA" id="ARBA00022490"/>
    </source>
</evidence>
<feature type="region of interest" description="Disordered" evidence="6">
    <location>
        <begin position="1"/>
        <end position="20"/>
    </location>
</feature>
<dbReference type="GO" id="GO:0034657">
    <property type="term" value="C:GID complex"/>
    <property type="evidence" value="ECO:0007669"/>
    <property type="project" value="TreeGrafter"/>
</dbReference>
<sequence length="1103" mass="119799">MGRSSLPPALQELANPSSPEAQVQALRSLKNEIVGHDQRKELAVKHGVVKPLAGLLRTEARKGGKRRRGATNGHGGVARDSNSERAPEWTADDELRFQATLVVGSLANGGAAFVAPLRAGDVLPPLLDALSPSENPPKLVVAALRALTQLVDAVAHEKPWQGVADHAPRSSLLAAIHDDLYARPVIESLAAILAQPARAAAVHQQIPLATKLITATCQEERQRTLLVNAGLLDILASKMAAIAAADEESQRTGSTSASREELPLACLPDILEAISAIIRDSHYNTARFLYSQPVQQLFGTPKSGTTTTTFDGHSQTRSWDSLLPRLQTVQSKPDNYTKSWPALGSFNSSGTADSYSRLPSTESLQPSSSRAVITDESESPLFTWLMFVARRGEGRERLSACWLLALLKKFGERWPLNDPSKMTRERHFSYLIIPLLVKMIQEANPTSEQSKKLSSLSPQALEEHKFVLERSPLVLAELVGGNRTLQNATVDARILPVLVQILKKSFDPVASSSKPQWQPRPTSPQVRDPLVDPASSTLGRPGLSRELLHAFRYRESALLALAAMADSQDNLRKVIIELNAANYIIDSLVPYPESSRELASSQSANATTTKDGNPASVLIAACKVTRSLSRSISVLRTSLIDHGIAQPSFDLLTHPNVNVQIAATEVITNLVLEVSPMRTEIIEAGALKTLCEHCRSANFELRYGSLWALKHLCLGLPYSMKIHCLEELGIGWLIQTLNGDSKQITPSATLGMGTPNAAGEQVDILNAVDDPHMDVDEEASSEEDEDTMTDDIPSMRRHQRPGSRYTSATNIRDRLHQIKTDEHDTRLNTERDDIRIQEQALDFLRNFITEDKASGEMIDHLLNSFTHTRFFELLDAKLRPKGPLSSSSSTTAPNTTTYWPPSPAPFSNTSTSTSTSSPSHPWPLYPPTELLTSTLYILVHLANGRPTHRSLVVAQTTLMTHILPLLSHPRREVRLPCAWFLNNLVYVEDAADEPHTRDRALKLRALGFDDGARALGRDVDLDIRERAKTAMEQMGKLLGVGAYTNPVTGPGTGPPFGAQMQGGGGAGAGGQGDAARLAGMGSQLGGLQGHRGWGSSAGRDGGV</sequence>
<keyword evidence="3" id="KW-0963">Cytoplasm</keyword>
<gene>
    <name evidence="7" type="ORF">BDV95DRAFT_634220</name>
</gene>
<dbReference type="PANTHER" id="PTHR15651">
    <property type="entry name" value="ARMADILLO REPEAT-CONTAINING PROTEIN 8"/>
    <property type="match status" value="1"/>
</dbReference>
<dbReference type="GO" id="GO:0005634">
    <property type="term" value="C:nucleus"/>
    <property type="evidence" value="ECO:0007669"/>
    <property type="project" value="UniProtKB-SubCell"/>
</dbReference>
<name>A0A7C8IK06_9PLEO</name>
<evidence type="ECO:0000313" key="7">
    <source>
        <dbReference type="EMBL" id="KAF2878293.1"/>
    </source>
</evidence>
<dbReference type="OrthoDB" id="5559898at2759"/>
<feature type="region of interest" description="Disordered" evidence="6">
    <location>
        <begin position="1081"/>
        <end position="1103"/>
    </location>
</feature>
<keyword evidence="5" id="KW-0539">Nucleus</keyword>
<feature type="compositionally biased region" description="Low complexity" evidence="6">
    <location>
        <begin position="881"/>
        <end position="919"/>
    </location>
</feature>
<dbReference type="InterPro" id="IPR016024">
    <property type="entry name" value="ARM-type_fold"/>
</dbReference>
<protein>
    <submittedName>
        <fullName evidence="7">Uncharacterized protein</fullName>
    </submittedName>
</protein>
<dbReference type="GO" id="GO:0043161">
    <property type="term" value="P:proteasome-mediated ubiquitin-dependent protein catabolic process"/>
    <property type="evidence" value="ECO:0007669"/>
    <property type="project" value="TreeGrafter"/>
</dbReference>
<dbReference type="InterPro" id="IPR038739">
    <property type="entry name" value="ARMC8/Vid28"/>
</dbReference>
<feature type="region of interest" description="Disordered" evidence="6">
    <location>
        <begin position="348"/>
        <end position="372"/>
    </location>
</feature>
<proteinExistence type="predicted"/>